<proteinExistence type="predicted"/>
<reference evidence="3" key="2">
    <citation type="journal article" date="2008" name="Nucleic Acids Res.">
        <title>The rice annotation project database (RAP-DB): 2008 update.</title>
        <authorList>
            <consortium name="The rice annotation project (RAP)"/>
        </authorList>
    </citation>
    <scope>GENOME REANNOTATION</scope>
    <source>
        <strain evidence="3">cv. Nipponbare</strain>
    </source>
</reference>
<protein>
    <submittedName>
        <fullName evidence="2">Uncharacterized protein</fullName>
    </submittedName>
</protein>
<feature type="region of interest" description="Disordered" evidence="1">
    <location>
        <begin position="122"/>
        <end position="162"/>
    </location>
</feature>
<feature type="region of interest" description="Disordered" evidence="1">
    <location>
        <begin position="50"/>
        <end position="80"/>
    </location>
</feature>
<evidence type="ECO:0000313" key="2">
    <source>
        <dbReference type="EMBL" id="BAD62370.1"/>
    </source>
</evidence>
<sequence>MPLFAMCSPPSPPELRSSRTSPAQLGIAPSNPTLASSSRGLVDALTAGNRPLVASSPFPSSPAAGCRRRNPPPPSNLRRIRAVGSSPLVPYYRPACSPSPVSPWPALPLAAVARRSFAVGRRLPPASPRGRHVSATSAPARLSSGRADPGRSLPVRAFHRKP</sequence>
<name>Q5Z4G2_ORYSJ</name>
<accession>Q5Z4G2</accession>
<dbReference type="Proteomes" id="UP000000763">
    <property type="component" value="Chromosome 6"/>
</dbReference>
<feature type="compositionally biased region" description="Low complexity" evidence="1">
    <location>
        <begin position="54"/>
        <end position="64"/>
    </location>
</feature>
<organism evidence="2 3">
    <name type="scientific">Oryza sativa subsp. japonica</name>
    <name type="common">Rice</name>
    <dbReference type="NCBI Taxonomy" id="39947"/>
    <lineage>
        <taxon>Eukaryota</taxon>
        <taxon>Viridiplantae</taxon>
        <taxon>Streptophyta</taxon>
        <taxon>Embryophyta</taxon>
        <taxon>Tracheophyta</taxon>
        <taxon>Spermatophyta</taxon>
        <taxon>Magnoliopsida</taxon>
        <taxon>Liliopsida</taxon>
        <taxon>Poales</taxon>
        <taxon>Poaceae</taxon>
        <taxon>BOP clade</taxon>
        <taxon>Oryzoideae</taxon>
        <taxon>Oryzeae</taxon>
        <taxon>Oryzinae</taxon>
        <taxon>Oryza</taxon>
        <taxon>Oryza sativa</taxon>
    </lineage>
</organism>
<feature type="region of interest" description="Disordered" evidence="1">
    <location>
        <begin position="1"/>
        <end position="37"/>
    </location>
</feature>
<dbReference type="AlphaFoldDB" id="Q5Z4G2"/>
<evidence type="ECO:0000256" key="1">
    <source>
        <dbReference type="SAM" id="MobiDB-lite"/>
    </source>
</evidence>
<gene>
    <name evidence="2" type="primary">OSJNBa0076I16.28</name>
</gene>
<reference evidence="3" key="1">
    <citation type="journal article" date="2005" name="Nature">
        <title>The map-based sequence of the rice genome.</title>
        <authorList>
            <consortium name="International rice genome sequencing project (IRGSP)"/>
            <person name="Matsumoto T."/>
            <person name="Wu J."/>
            <person name="Kanamori H."/>
            <person name="Katayose Y."/>
            <person name="Fujisawa M."/>
            <person name="Namiki N."/>
            <person name="Mizuno H."/>
            <person name="Yamamoto K."/>
            <person name="Antonio B.A."/>
            <person name="Baba T."/>
            <person name="Sakata K."/>
            <person name="Nagamura Y."/>
            <person name="Aoki H."/>
            <person name="Arikawa K."/>
            <person name="Arita K."/>
            <person name="Bito T."/>
            <person name="Chiden Y."/>
            <person name="Fujitsuka N."/>
            <person name="Fukunaka R."/>
            <person name="Hamada M."/>
            <person name="Harada C."/>
            <person name="Hayashi A."/>
            <person name="Hijishita S."/>
            <person name="Honda M."/>
            <person name="Hosokawa S."/>
            <person name="Ichikawa Y."/>
            <person name="Idonuma A."/>
            <person name="Iijima M."/>
            <person name="Ikeda M."/>
            <person name="Ikeno M."/>
            <person name="Ito K."/>
            <person name="Ito S."/>
            <person name="Ito T."/>
            <person name="Ito Y."/>
            <person name="Ito Y."/>
            <person name="Iwabuchi A."/>
            <person name="Kamiya K."/>
            <person name="Karasawa W."/>
            <person name="Kurita K."/>
            <person name="Katagiri S."/>
            <person name="Kikuta A."/>
            <person name="Kobayashi H."/>
            <person name="Kobayashi N."/>
            <person name="Machita K."/>
            <person name="Maehara T."/>
            <person name="Masukawa M."/>
            <person name="Mizubayashi T."/>
            <person name="Mukai Y."/>
            <person name="Nagasaki H."/>
            <person name="Nagata Y."/>
            <person name="Naito S."/>
            <person name="Nakashima M."/>
            <person name="Nakama Y."/>
            <person name="Nakamichi Y."/>
            <person name="Nakamura M."/>
            <person name="Meguro A."/>
            <person name="Negishi M."/>
            <person name="Ohta I."/>
            <person name="Ohta T."/>
            <person name="Okamoto M."/>
            <person name="Ono N."/>
            <person name="Saji S."/>
            <person name="Sakaguchi M."/>
            <person name="Sakai K."/>
            <person name="Shibata M."/>
            <person name="Shimokawa T."/>
            <person name="Song J."/>
            <person name="Takazaki Y."/>
            <person name="Terasawa K."/>
            <person name="Tsugane M."/>
            <person name="Tsuji K."/>
            <person name="Ueda S."/>
            <person name="Waki K."/>
            <person name="Yamagata H."/>
            <person name="Yamamoto M."/>
            <person name="Yamamoto S."/>
            <person name="Yamane H."/>
            <person name="Yoshiki S."/>
            <person name="Yoshihara R."/>
            <person name="Yukawa K."/>
            <person name="Zhong H."/>
            <person name="Yano M."/>
            <person name="Yuan Q."/>
            <person name="Ouyang S."/>
            <person name="Liu J."/>
            <person name="Jones K.M."/>
            <person name="Gansberger K."/>
            <person name="Moffat K."/>
            <person name="Hill J."/>
            <person name="Bera J."/>
            <person name="Fadrosh D."/>
            <person name="Jin S."/>
            <person name="Johri S."/>
            <person name="Kim M."/>
            <person name="Overton L."/>
            <person name="Reardon M."/>
            <person name="Tsitrin T."/>
            <person name="Vuong H."/>
            <person name="Weaver B."/>
            <person name="Ciecko A."/>
            <person name="Tallon L."/>
            <person name="Jackson J."/>
            <person name="Pai G."/>
            <person name="Aken S.V."/>
            <person name="Utterback T."/>
            <person name="Reidmuller S."/>
            <person name="Feldblyum T."/>
            <person name="Hsiao J."/>
            <person name="Zismann V."/>
            <person name="Iobst S."/>
            <person name="de Vazeille A.R."/>
            <person name="Buell C.R."/>
            <person name="Ying K."/>
            <person name="Li Y."/>
            <person name="Lu T."/>
            <person name="Huang Y."/>
            <person name="Zhao Q."/>
            <person name="Feng Q."/>
            <person name="Zhang L."/>
            <person name="Zhu J."/>
            <person name="Weng Q."/>
            <person name="Mu J."/>
            <person name="Lu Y."/>
            <person name="Fan D."/>
            <person name="Liu Y."/>
            <person name="Guan J."/>
            <person name="Zhang Y."/>
            <person name="Yu S."/>
            <person name="Liu X."/>
            <person name="Zhang Y."/>
            <person name="Hong G."/>
            <person name="Han B."/>
            <person name="Choisne N."/>
            <person name="Demange N."/>
            <person name="Orjeda G."/>
            <person name="Samain S."/>
            <person name="Cattolico L."/>
            <person name="Pelletier E."/>
            <person name="Couloux A."/>
            <person name="Segurens B."/>
            <person name="Wincker P."/>
            <person name="D'Hont A."/>
            <person name="Scarpelli C."/>
            <person name="Weissenbach J."/>
            <person name="Salanoubat M."/>
            <person name="Quetier F."/>
            <person name="Yu Y."/>
            <person name="Kim H.R."/>
            <person name="Rambo T."/>
            <person name="Currie J."/>
            <person name="Collura K."/>
            <person name="Luo M."/>
            <person name="Yang T."/>
            <person name="Ammiraju J.S.S."/>
            <person name="Engler F."/>
            <person name="Soderlund C."/>
            <person name="Wing R.A."/>
            <person name="Palmer L.E."/>
            <person name="de la Bastide M."/>
            <person name="Spiegel L."/>
            <person name="Nascimento L."/>
            <person name="Zutavern T."/>
            <person name="O'Shaughnessy A."/>
            <person name="Dike S."/>
            <person name="Dedhia N."/>
            <person name="Preston R."/>
            <person name="Balija V."/>
            <person name="McCombie W.R."/>
            <person name="Chow T."/>
            <person name="Chen H."/>
            <person name="Chung M."/>
            <person name="Chen C."/>
            <person name="Shaw J."/>
            <person name="Wu H."/>
            <person name="Hsiao K."/>
            <person name="Chao Y."/>
            <person name="Chu M."/>
            <person name="Cheng C."/>
            <person name="Hour A."/>
            <person name="Lee P."/>
            <person name="Lin S."/>
            <person name="Lin Y."/>
            <person name="Liou J."/>
            <person name="Liu S."/>
            <person name="Hsing Y."/>
            <person name="Raghuvanshi S."/>
            <person name="Mohanty A."/>
            <person name="Bharti A.K."/>
            <person name="Gaur A."/>
            <person name="Gupta V."/>
            <person name="Kumar D."/>
            <person name="Ravi V."/>
            <person name="Vij S."/>
            <person name="Kapur A."/>
            <person name="Khurana P."/>
            <person name="Khurana P."/>
            <person name="Khurana J.P."/>
            <person name="Tyagi A.K."/>
            <person name="Gaikwad K."/>
            <person name="Singh A."/>
            <person name="Dalal V."/>
            <person name="Srivastava S."/>
            <person name="Dixit A."/>
            <person name="Pal A.K."/>
            <person name="Ghazi I.A."/>
            <person name="Yadav M."/>
            <person name="Pandit A."/>
            <person name="Bhargava A."/>
            <person name="Sureshbabu K."/>
            <person name="Batra K."/>
            <person name="Sharma T.R."/>
            <person name="Mohapatra T."/>
            <person name="Singh N.K."/>
            <person name="Messing J."/>
            <person name="Nelson A.B."/>
            <person name="Fuks G."/>
            <person name="Kavchok S."/>
            <person name="Keizer G."/>
            <person name="Linton E."/>
            <person name="Llaca V."/>
            <person name="Song R."/>
            <person name="Tanyolac B."/>
            <person name="Young S."/>
            <person name="Ho-Il K."/>
            <person name="Hahn J.H."/>
            <person name="Sangsakoo G."/>
            <person name="Vanavichit A."/>
            <person name="de Mattos Luiz.A.T."/>
            <person name="Zimmer P.D."/>
            <person name="Malone G."/>
            <person name="Dellagostin O."/>
            <person name="de Oliveira A.C."/>
            <person name="Bevan M."/>
            <person name="Bancroft I."/>
            <person name="Minx P."/>
            <person name="Cordum H."/>
            <person name="Wilson R."/>
            <person name="Cheng Z."/>
            <person name="Jin W."/>
            <person name="Jiang J."/>
            <person name="Leong S.A."/>
            <person name="Iwama H."/>
            <person name="Gojobori T."/>
            <person name="Itoh T."/>
            <person name="Niimura Y."/>
            <person name="Fujii Y."/>
            <person name="Habara T."/>
            <person name="Sakai H."/>
            <person name="Sato Y."/>
            <person name="Wilson G."/>
            <person name="Kumar K."/>
            <person name="McCouch S."/>
            <person name="Juretic N."/>
            <person name="Hoen D."/>
            <person name="Wright S."/>
            <person name="Bruskiewich R."/>
            <person name="Bureau T."/>
            <person name="Miyao A."/>
            <person name="Hirochika H."/>
            <person name="Nishikawa T."/>
            <person name="Kadowaki K."/>
            <person name="Sugiura M."/>
            <person name="Burr B."/>
            <person name="Sasaki T."/>
        </authorList>
    </citation>
    <scope>NUCLEOTIDE SEQUENCE [LARGE SCALE GENOMIC DNA]</scope>
    <source>
        <strain evidence="3">cv. Nipponbare</strain>
    </source>
</reference>
<dbReference type="EMBL" id="AP006065">
    <property type="protein sequence ID" value="BAD62370.1"/>
    <property type="molecule type" value="Genomic_DNA"/>
</dbReference>
<evidence type="ECO:0000313" key="3">
    <source>
        <dbReference type="Proteomes" id="UP000000763"/>
    </source>
</evidence>